<dbReference type="PRINTS" id="PR00471">
    <property type="entry name" value="ACETATEKNASE"/>
</dbReference>
<dbReference type="GO" id="GO:0008776">
    <property type="term" value="F:acetate kinase activity"/>
    <property type="evidence" value="ECO:0007669"/>
    <property type="project" value="TreeGrafter"/>
</dbReference>
<dbReference type="PANTHER" id="PTHR21060:SF3">
    <property type="entry name" value="BUTYRATE KINASE 2-RELATED"/>
    <property type="match status" value="1"/>
</dbReference>
<dbReference type="AlphaFoldDB" id="A0A7C3EF18"/>
<keyword evidence="6 9" id="KW-0418">Kinase</keyword>
<comment type="caution">
    <text evidence="11">The sequence shown here is derived from an EMBL/GenBank/DDBJ whole genome shotgun (WGS) entry which is preliminary data.</text>
</comment>
<evidence type="ECO:0000256" key="7">
    <source>
        <dbReference type="ARBA" id="ARBA00022840"/>
    </source>
</evidence>
<evidence type="ECO:0000313" key="11">
    <source>
        <dbReference type="EMBL" id="HFH30614.1"/>
    </source>
</evidence>
<dbReference type="EC" id="2.7.2.7" evidence="9"/>
<evidence type="ECO:0000256" key="10">
    <source>
        <dbReference type="RuleBase" id="RU003835"/>
    </source>
</evidence>
<dbReference type="InterPro" id="IPR043129">
    <property type="entry name" value="ATPase_NBD"/>
</dbReference>
<dbReference type="PANTHER" id="PTHR21060">
    <property type="entry name" value="ACETATE KINASE"/>
    <property type="match status" value="1"/>
</dbReference>
<dbReference type="NCBIfam" id="NF002834">
    <property type="entry name" value="PRK03011.1-5"/>
    <property type="match status" value="1"/>
</dbReference>
<comment type="catalytic activity">
    <reaction evidence="8 9">
        <text>butanoate + ATP = butanoyl phosphate + ADP</text>
        <dbReference type="Rhea" id="RHEA:13585"/>
        <dbReference type="ChEBI" id="CHEBI:17968"/>
        <dbReference type="ChEBI" id="CHEBI:30616"/>
        <dbReference type="ChEBI" id="CHEBI:58079"/>
        <dbReference type="ChEBI" id="CHEBI:456216"/>
        <dbReference type="EC" id="2.7.2.7"/>
    </reaction>
</comment>
<name>A0A7C3EF18_9SPIR</name>
<keyword evidence="5 9" id="KW-0547">Nucleotide-binding</keyword>
<dbReference type="NCBIfam" id="TIGR02707">
    <property type="entry name" value="butyr_kinase"/>
    <property type="match status" value="1"/>
</dbReference>
<dbReference type="InterPro" id="IPR000890">
    <property type="entry name" value="Aliphatic_acid_kin_short-chain"/>
</dbReference>
<evidence type="ECO:0000256" key="6">
    <source>
        <dbReference type="ARBA" id="ARBA00022777"/>
    </source>
</evidence>
<keyword evidence="7 9" id="KW-0067">ATP-binding</keyword>
<comment type="subcellular location">
    <subcellularLocation>
        <location evidence="1 9">Cytoplasm</location>
    </subcellularLocation>
</comment>
<keyword evidence="3 9" id="KW-0963">Cytoplasm</keyword>
<dbReference type="SUPFAM" id="SSF53067">
    <property type="entry name" value="Actin-like ATPase domain"/>
    <property type="match status" value="2"/>
</dbReference>
<dbReference type="GO" id="GO:0005524">
    <property type="term" value="F:ATP binding"/>
    <property type="evidence" value="ECO:0007669"/>
    <property type="project" value="UniProtKB-KW"/>
</dbReference>
<proteinExistence type="inferred from homology"/>
<evidence type="ECO:0000256" key="2">
    <source>
        <dbReference type="ARBA" id="ARBA00008748"/>
    </source>
</evidence>
<accession>A0A7C3EF18</accession>
<dbReference type="Gene3D" id="3.30.420.40">
    <property type="match status" value="2"/>
</dbReference>
<evidence type="ECO:0000256" key="5">
    <source>
        <dbReference type="ARBA" id="ARBA00022741"/>
    </source>
</evidence>
<dbReference type="CDD" id="cd24011">
    <property type="entry name" value="ASKHA_NBD_BK"/>
    <property type="match status" value="1"/>
</dbReference>
<comment type="similarity">
    <text evidence="2 9 10">Belongs to the acetokinase family.</text>
</comment>
<gene>
    <name evidence="9 11" type="primary">buk</name>
    <name evidence="11" type="ORF">ENS59_14080</name>
</gene>
<reference evidence="11" key="1">
    <citation type="journal article" date="2020" name="mSystems">
        <title>Genome- and Community-Level Interaction Insights into Carbon Utilization and Element Cycling Functions of Hydrothermarchaeota in Hydrothermal Sediment.</title>
        <authorList>
            <person name="Zhou Z."/>
            <person name="Liu Y."/>
            <person name="Xu W."/>
            <person name="Pan J."/>
            <person name="Luo Z.H."/>
            <person name="Li M."/>
        </authorList>
    </citation>
    <scope>NUCLEOTIDE SEQUENCE [LARGE SCALE GENOMIC DNA]</scope>
    <source>
        <strain evidence="11">SpSt-503</strain>
    </source>
</reference>
<dbReference type="PIRSF" id="PIRSF036458">
    <property type="entry name" value="Butyrate_kin"/>
    <property type="match status" value="1"/>
</dbReference>
<dbReference type="PROSITE" id="PS01075">
    <property type="entry name" value="ACETATE_KINASE_1"/>
    <property type="match status" value="1"/>
</dbReference>
<dbReference type="Pfam" id="PF00871">
    <property type="entry name" value="Acetate_kinase"/>
    <property type="match status" value="1"/>
</dbReference>
<dbReference type="GO" id="GO:0005737">
    <property type="term" value="C:cytoplasm"/>
    <property type="evidence" value="ECO:0007669"/>
    <property type="project" value="UniProtKB-SubCell"/>
</dbReference>
<dbReference type="HAMAP" id="MF_00542">
    <property type="entry name" value="Butyrate_kinase"/>
    <property type="match status" value="1"/>
</dbReference>
<keyword evidence="4 9" id="KW-0808">Transferase</keyword>
<dbReference type="InterPro" id="IPR011245">
    <property type="entry name" value="Butyrate_kin"/>
</dbReference>
<organism evidence="11">
    <name type="scientific">Gracilinema caldarium</name>
    <dbReference type="NCBI Taxonomy" id="215591"/>
    <lineage>
        <taxon>Bacteria</taxon>
        <taxon>Pseudomonadati</taxon>
        <taxon>Spirochaetota</taxon>
        <taxon>Spirochaetia</taxon>
        <taxon>Spirochaetales</taxon>
        <taxon>Breznakiellaceae</taxon>
        <taxon>Gracilinema</taxon>
    </lineage>
</organism>
<dbReference type="GO" id="GO:0006083">
    <property type="term" value="P:acetate metabolic process"/>
    <property type="evidence" value="ECO:0007669"/>
    <property type="project" value="TreeGrafter"/>
</dbReference>
<evidence type="ECO:0000256" key="8">
    <source>
        <dbReference type="ARBA" id="ARBA00048596"/>
    </source>
</evidence>
<evidence type="ECO:0000256" key="1">
    <source>
        <dbReference type="ARBA" id="ARBA00004496"/>
    </source>
</evidence>
<evidence type="ECO:0000256" key="9">
    <source>
        <dbReference type="HAMAP-Rule" id="MF_00542"/>
    </source>
</evidence>
<dbReference type="EMBL" id="DSVL01000430">
    <property type="protein sequence ID" value="HFH30614.1"/>
    <property type="molecule type" value="Genomic_DNA"/>
</dbReference>
<dbReference type="InterPro" id="IPR023865">
    <property type="entry name" value="Aliphatic_acid_kinase_CS"/>
</dbReference>
<evidence type="ECO:0000256" key="4">
    <source>
        <dbReference type="ARBA" id="ARBA00022679"/>
    </source>
</evidence>
<protein>
    <recommendedName>
        <fullName evidence="9">Probable butyrate kinase</fullName>
        <shortName evidence="9">BK</shortName>
        <ecNumber evidence="9">2.7.2.7</ecNumber>
    </recommendedName>
    <alternativeName>
        <fullName evidence="9">Branched-chain carboxylic acid kinase</fullName>
    </alternativeName>
</protein>
<sequence length="355" mass="38211">MAYTILVINPGSTSTKVGVYRDEETVFTSSVSHSVEALAQFDTVADQMEFREKAILDLLDAHVIDLKAIDCIVARGGLVRPLPHGTYRVNDKMKEDLRTACYGGHASNLGALIADNLATKLGVPAYISDPVVVDELDDVARLTGIKGIKRRSIFHALNQRAVALRYAKTRGLRYDDINLIVVHMGGGVTVGLHRRGRVTDVNNGLDGEGPFTPERAGTIPAGSLVSLCFSGDYTEHEIRKLLTGHGGFVSLLGTNDMREVERRAGEGDQEAALVLNGFIYRVAKEIGSLAAAADGKIDAILLTGGIAHDANVVQGITKKVSWIAPVEVYPGEGELEALRDAGLRVLRGEEIPVEY</sequence>
<evidence type="ECO:0000256" key="3">
    <source>
        <dbReference type="ARBA" id="ARBA00022490"/>
    </source>
</evidence>
<dbReference type="GO" id="GO:0047761">
    <property type="term" value="F:butyrate kinase activity"/>
    <property type="evidence" value="ECO:0007669"/>
    <property type="project" value="UniProtKB-UniRule"/>
</dbReference>